<organism evidence="3 4">
    <name type="scientific">Argiope bruennichi</name>
    <name type="common">Wasp spider</name>
    <name type="synonym">Aranea bruennichi</name>
    <dbReference type="NCBI Taxonomy" id="94029"/>
    <lineage>
        <taxon>Eukaryota</taxon>
        <taxon>Metazoa</taxon>
        <taxon>Ecdysozoa</taxon>
        <taxon>Arthropoda</taxon>
        <taxon>Chelicerata</taxon>
        <taxon>Arachnida</taxon>
        <taxon>Araneae</taxon>
        <taxon>Araneomorphae</taxon>
        <taxon>Entelegynae</taxon>
        <taxon>Araneoidea</taxon>
        <taxon>Araneidae</taxon>
        <taxon>Argiope</taxon>
    </lineage>
</organism>
<evidence type="ECO:0008006" key="5">
    <source>
        <dbReference type="Google" id="ProtNLM"/>
    </source>
</evidence>
<evidence type="ECO:0000256" key="1">
    <source>
        <dbReference type="SAM" id="MobiDB-lite"/>
    </source>
</evidence>
<reference evidence="3" key="1">
    <citation type="journal article" date="2020" name="bioRxiv">
        <title>Chromosome-level reference genome of the European wasp spider Argiope bruennichi: a resource for studies on range expansion and evolutionary adaptation.</title>
        <authorList>
            <person name="Sheffer M.M."/>
            <person name="Hoppe A."/>
            <person name="Krehenwinkel H."/>
            <person name="Uhl G."/>
            <person name="Kuss A.W."/>
            <person name="Jensen L."/>
            <person name="Jensen C."/>
            <person name="Gillespie R.G."/>
            <person name="Hoff K.J."/>
            <person name="Prost S."/>
        </authorList>
    </citation>
    <scope>NUCLEOTIDE SEQUENCE</scope>
</reference>
<comment type="caution">
    <text evidence="3">The sequence shown here is derived from an EMBL/GenBank/DDBJ whole genome shotgun (WGS) entry which is preliminary data.</text>
</comment>
<dbReference type="InterPro" id="IPR036179">
    <property type="entry name" value="Ig-like_dom_sf"/>
</dbReference>
<keyword evidence="4" id="KW-1185">Reference proteome</keyword>
<gene>
    <name evidence="3" type="ORF">HNY73_007558</name>
</gene>
<feature type="compositionally biased region" description="Acidic residues" evidence="1">
    <location>
        <begin position="376"/>
        <end position="406"/>
    </location>
</feature>
<evidence type="ECO:0000313" key="4">
    <source>
        <dbReference type="Proteomes" id="UP000807504"/>
    </source>
</evidence>
<feature type="region of interest" description="Disordered" evidence="1">
    <location>
        <begin position="372"/>
        <end position="413"/>
    </location>
</feature>
<evidence type="ECO:0000313" key="3">
    <source>
        <dbReference type="EMBL" id="KAF8789632.1"/>
    </source>
</evidence>
<reference evidence="3" key="2">
    <citation type="submission" date="2020-06" db="EMBL/GenBank/DDBJ databases">
        <authorList>
            <person name="Sheffer M."/>
        </authorList>
    </citation>
    <scope>NUCLEOTIDE SEQUENCE</scope>
</reference>
<dbReference type="SUPFAM" id="SSF48726">
    <property type="entry name" value="Immunoglobulin"/>
    <property type="match status" value="1"/>
</dbReference>
<protein>
    <recommendedName>
        <fullName evidence="5">EGF-like domain-containing protein</fullName>
    </recommendedName>
</protein>
<dbReference type="EMBL" id="JABXBU010000012">
    <property type="protein sequence ID" value="KAF8789632.1"/>
    <property type="molecule type" value="Genomic_DNA"/>
</dbReference>
<accession>A0A8T0FGV7</accession>
<dbReference type="Gene3D" id="2.10.25.10">
    <property type="entry name" value="Laminin"/>
    <property type="match status" value="1"/>
</dbReference>
<keyword evidence="2" id="KW-0732">Signal</keyword>
<proteinExistence type="predicted"/>
<dbReference type="AlphaFoldDB" id="A0A8T0FGV7"/>
<feature type="chain" id="PRO_5035792757" description="EGF-like domain-containing protein" evidence="2">
    <location>
        <begin position="28"/>
        <end position="561"/>
    </location>
</feature>
<feature type="region of interest" description="Disordered" evidence="1">
    <location>
        <begin position="313"/>
        <end position="354"/>
    </location>
</feature>
<name>A0A8T0FGV7_ARGBR</name>
<feature type="signal peptide" evidence="2">
    <location>
        <begin position="1"/>
        <end position="27"/>
    </location>
</feature>
<sequence length="561" mass="64082">MGFHSLLQFINILNVIWLSCFLQNIETIPVASTKFFIPDVANSSATTEYSNNDGSKVMTRIISSRELNNGFEEVTTSDSIEYSNISAKKKNLRKNLLATIVVPYLCDVERGKCWLNENQKNLVTFFIPIKLLPNKQPPTEIEMKEFYSLMNKKKLQMDNSEDPPWNMVIGSGGRELRVSPITETDMYSNLFTAVVHFQYGTPTRKLHFAIRTLVIDIGVVYPGATMTLHIPSFISLPTKGVTFKWHLNKLTSGLPSNMRPSPSGATLRISELRKEQEGTVTCSIYTNLGVQAAKIGFDIIKVESDNNKLVFIATRPPHKSETRKKRSPQSDDNSEYFDDSEDSEPEAGNGNADVYLWGKQRRHLFRSRHLKKRLDDEETSSEEQDDDSVTELDKNEIDDEDGEDELPVVPKKKFHSAKHKQKSYFGDFDVGEDTLFEQEVLDKATPKPHPTRRLSFIERHRQAILERLRENDLKKKPVVEKELLTTPETLKLVDIEEDPSLPPLQERDKLAMLIGKCEKESECSHDAECVKRKLEKPGFCRCLPQFEGNGIFCWEAGKWMI</sequence>
<dbReference type="Proteomes" id="UP000807504">
    <property type="component" value="Unassembled WGS sequence"/>
</dbReference>
<feature type="compositionally biased region" description="Acidic residues" evidence="1">
    <location>
        <begin position="332"/>
        <end position="345"/>
    </location>
</feature>
<evidence type="ECO:0000256" key="2">
    <source>
        <dbReference type="SAM" id="SignalP"/>
    </source>
</evidence>